<reference evidence="1 2" key="1">
    <citation type="submission" date="2019-09" db="EMBL/GenBank/DDBJ databases">
        <authorList>
            <person name="Depoorter E."/>
        </authorList>
    </citation>
    <scope>NUCLEOTIDE SEQUENCE [LARGE SCALE GENOMIC DNA]</scope>
    <source>
        <strain evidence="1">LMG 24066</strain>
    </source>
</reference>
<organism evidence="1 2">
    <name type="scientific">Burkholderia arboris</name>
    <dbReference type="NCBI Taxonomy" id="488730"/>
    <lineage>
        <taxon>Bacteria</taxon>
        <taxon>Pseudomonadati</taxon>
        <taxon>Pseudomonadota</taxon>
        <taxon>Betaproteobacteria</taxon>
        <taxon>Burkholderiales</taxon>
        <taxon>Burkholderiaceae</taxon>
        <taxon>Burkholderia</taxon>
        <taxon>Burkholderia cepacia complex</taxon>
    </lineage>
</organism>
<dbReference type="AlphaFoldDB" id="A0A9Q9SH52"/>
<evidence type="ECO:0000313" key="2">
    <source>
        <dbReference type="Proteomes" id="UP000494172"/>
    </source>
</evidence>
<sequence length="112" mass="11971">MRNPIHGDIERTSVESGITGGMQLAFADAVLHSAALTAIKEAAMLVATSKGLEYINDTGGATFAEIDALQTHYADLCRLYLFVPGPAMERAAAVVKAVFRTRHEVSSSYVDV</sequence>
<proteinExistence type="predicted"/>
<protein>
    <submittedName>
        <fullName evidence="1">Uncharacterized protein</fullName>
    </submittedName>
</protein>
<dbReference type="Proteomes" id="UP000494172">
    <property type="component" value="Unassembled WGS sequence"/>
</dbReference>
<name>A0A9Q9SH52_9BURK</name>
<dbReference type="EMBL" id="CABVPX010000007">
    <property type="protein sequence ID" value="VWB49230.1"/>
    <property type="molecule type" value="Genomic_DNA"/>
</dbReference>
<gene>
    <name evidence="1" type="ORF">BAR24066_02233</name>
</gene>
<accession>A0A9Q9SH52</accession>
<evidence type="ECO:0000313" key="1">
    <source>
        <dbReference type="EMBL" id="VWB49230.1"/>
    </source>
</evidence>
<comment type="caution">
    <text evidence="1">The sequence shown here is derived from an EMBL/GenBank/DDBJ whole genome shotgun (WGS) entry which is preliminary data.</text>
</comment>